<reference evidence="3 4" key="1">
    <citation type="journal article" date="2014" name="Genome Announc.">
        <title>Draft genome sequence of the pathogenic fungus Scedosporium apiospermum.</title>
        <authorList>
            <person name="Vandeputte P."/>
            <person name="Ghamrawi S."/>
            <person name="Rechenmann M."/>
            <person name="Iltis A."/>
            <person name="Giraud S."/>
            <person name="Fleury M."/>
            <person name="Thornton C."/>
            <person name="Delhaes L."/>
            <person name="Meyer W."/>
            <person name="Papon N."/>
            <person name="Bouchara J.P."/>
        </authorList>
    </citation>
    <scope>NUCLEOTIDE SEQUENCE [LARGE SCALE GENOMIC DNA]</scope>
    <source>
        <strain evidence="3 4">IHEM 14462</strain>
    </source>
</reference>
<sequence>MYISSLFAALVGIASSVSAAPQSHDERSAVRVAGPAERKIQRRQFLDPFTGAVQPLLLGPPIQQTTITVIQNNNLDVIDELTQLAERQFGALIQSQLALVAQLQTIKNNIRINHFRSRFTQVNTVIVTVTNVLDRRDGSAGTNRYLINQLLADNGVSDRNIVIMVSDIDTMTIQPTATGSSLTSRSTGLPFFDLSTFDPLAPFGSLNQSVILPSGTEAPTLDLVFPDPASIIFANQAAFVENPVTFFQSCAVFAANGNSFVNLAGSFFTSFQQIAAAQLAGLRAQWLLRFLGTATASATSTTGSTATSTSETTTSTAK</sequence>
<name>A0A084G6F1_PSEDA</name>
<organism evidence="3 4">
    <name type="scientific">Pseudallescheria apiosperma</name>
    <name type="common">Scedosporium apiospermum</name>
    <dbReference type="NCBI Taxonomy" id="563466"/>
    <lineage>
        <taxon>Eukaryota</taxon>
        <taxon>Fungi</taxon>
        <taxon>Dikarya</taxon>
        <taxon>Ascomycota</taxon>
        <taxon>Pezizomycotina</taxon>
        <taxon>Sordariomycetes</taxon>
        <taxon>Hypocreomycetidae</taxon>
        <taxon>Microascales</taxon>
        <taxon>Microascaceae</taxon>
        <taxon>Scedosporium</taxon>
    </lineage>
</organism>
<dbReference type="Proteomes" id="UP000028545">
    <property type="component" value="Unassembled WGS sequence"/>
</dbReference>
<dbReference type="HOGENOM" id="CLU_035994_0_0_1"/>
<feature type="chain" id="PRO_5001775488" evidence="2">
    <location>
        <begin position="20"/>
        <end position="318"/>
    </location>
</feature>
<dbReference type="EMBL" id="JOWA01000098">
    <property type="protein sequence ID" value="KEZ42913.1"/>
    <property type="molecule type" value="Genomic_DNA"/>
</dbReference>
<dbReference type="GeneID" id="27724426"/>
<dbReference type="OMA" id="IRINHFK"/>
<dbReference type="AlphaFoldDB" id="A0A084G6F1"/>
<evidence type="ECO:0000313" key="4">
    <source>
        <dbReference type="Proteomes" id="UP000028545"/>
    </source>
</evidence>
<evidence type="ECO:0000256" key="1">
    <source>
        <dbReference type="SAM" id="MobiDB-lite"/>
    </source>
</evidence>
<gene>
    <name evidence="3" type="ORF">SAPIO_CDS5354</name>
</gene>
<keyword evidence="4" id="KW-1185">Reference proteome</keyword>
<dbReference type="OrthoDB" id="4851124at2759"/>
<accession>A0A084G6F1</accession>
<evidence type="ECO:0000256" key="2">
    <source>
        <dbReference type="SAM" id="SignalP"/>
    </source>
</evidence>
<keyword evidence="2" id="KW-0732">Signal</keyword>
<dbReference type="VEuPathDB" id="FungiDB:SAPIO_CDS5354"/>
<proteinExistence type="predicted"/>
<feature type="region of interest" description="Disordered" evidence="1">
    <location>
        <begin position="299"/>
        <end position="318"/>
    </location>
</feature>
<feature type="signal peptide" evidence="2">
    <location>
        <begin position="1"/>
        <end position="19"/>
    </location>
</feature>
<dbReference type="KEGG" id="sapo:SAPIO_CDS5354"/>
<evidence type="ECO:0000313" key="3">
    <source>
        <dbReference type="EMBL" id="KEZ42913.1"/>
    </source>
</evidence>
<comment type="caution">
    <text evidence="3">The sequence shown here is derived from an EMBL/GenBank/DDBJ whole genome shotgun (WGS) entry which is preliminary data.</text>
</comment>
<protein>
    <submittedName>
        <fullName evidence="3">Uncharacterized protein</fullName>
    </submittedName>
</protein>
<dbReference type="RefSeq" id="XP_016642712.1">
    <property type="nucleotide sequence ID" value="XM_016787697.1"/>
</dbReference>